<feature type="region of interest" description="Disordered" evidence="11">
    <location>
        <begin position="1"/>
        <end position="123"/>
    </location>
</feature>
<dbReference type="GO" id="GO:0031047">
    <property type="term" value="P:regulatory ncRNA-mediated gene silencing"/>
    <property type="evidence" value="ECO:0007669"/>
    <property type="project" value="UniProtKB-KW"/>
</dbReference>
<dbReference type="InterPro" id="IPR019312">
    <property type="entry name" value="CNOT11"/>
</dbReference>
<keyword evidence="6" id="KW-0805">Transcription regulation</keyword>
<feature type="compositionally biased region" description="Basic and acidic residues" evidence="11">
    <location>
        <begin position="393"/>
        <end position="417"/>
    </location>
</feature>
<feature type="compositionally biased region" description="Basic and acidic residues" evidence="11">
    <location>
        <begin position="360"/>
        <end position="378"/>
    </location>
</feature>
<dbReference type="OrthoDB" id="10265389at2759"/>
<feature type="compositionally biased region" description="Polar residues" evidence="11">
    <location>
        <begin position="931"/>
        <end position="941"/>
    </location>
</feature>
<evidence type="ECO:0000256" key="8">
    <source>
        <dbReference type="ARBA" id="ARBA00023163"/>
    </source>
</evidence>
<feature type="region of interest" description="Disordered" evidence="11">
    <location>
        <begin position="747"/>
        <end position="773"/>
    </location>
</feature>
<feature type="region of interest" description="Disordered" evidence="11">
    <location>
        <begin position="1061"/>
        <end position="1118"/>
    </location>
</feature>
<keyword evidence="9" id="KW-0539">Nucleus</keyword>
<dbReference type="SMART" id="SM00444">
    <property type="entry name" value="GYF"/>
    <property type="match status" value="1"/>
</dbReference>
<keyword evidence="7" id="KW-0943">RNA-mediated gene silencing</keyword>
<dbReference type="Proteomes" id="UP000198287">
    <property type="component" value="Unassembled WGS sequence"/>
</dbReference>
<feature type="compositionally biased region" description="Basic and acidic residues" evidence="11">
    <location>
        <begin position="237"/>
        <end position="251"/>
    </location>
</feature>
<evidence type="ECO:0000256" key="6">
    <source>
        <dbReference type="ARBA" id="ARBA00023015"/>
    </source>
</evidence>
<evidence type="ECO:0000313" key="14">
    <source>
        <dbReference type="Proteomes" id="UP000198287"/>
    </source>
</evidence>
<evidence type="ECO:0000256" key="7">
    <source>
        <dbReference type="ARBA" id="ARBA00023158"/>
    </source>
</evidence>
<feature type="compositionally biased region" description="Basic and acidic residues" evidence="11">
    <location>
        <begin position="328"/>
        <end position="346"/>
    </location>
</feature>
<evidence type="ECO:0000256" key="3">
    <source>
        <dbReference type="ARBA" id="ARBA00008030"/>
    </source>
</evidence>
<feature type="region of interest" description="Disordered" evidence="11">
    <location>
        <begin position="805"/>
        <end position="845"/>
    </location>
</feature>
<protein>
    <recommendedName>
        <fullName evidence="4">CCR4-NOT transcription complex subunit 11</fullName>
    </recommendedName>
</protein>
<dbReference type="PANTHER" id="PTHR15975:SF0">
    <property type="entry name" value="CCR4-NOT TRANSCRIPTION COMPLEX SUBUNIT 11"/>
    <property type="match status" value="1"/>
</dbReference>
<dbReference type="Pfam" id="PF02213">
    <property type="entry name" value="GYF"/>
    <property type="match status" value="1"/>
</dbReference>
<keyword evidence="5" id="KW-0963">Cytoplasm</keyword>
<keyword evidence="10" id="KW-0175">Coiled coil</keyword>
<feature type="coiled-coil region" evidence="10">
    <location>
        <begin position="1179"/>
        <end position="1206"/>
    </location>
</feature>
<feature type="region of interest" description="Disordered" evidence="11">
    <location>
        <begin position="625"/>
        <end position="687"/>
    </location>
</feature>
<evidence type="ECO:0000256" key="2">
    <source>
        <dbReference type="ARBA" id="ARBA00004496"/>
    </source>
</evidence>
<dbReference type="Gene3D" id="3.30.1490.40">
    <property type="match status" value="1"/>
</dbReference>
<feature type="compositionally biased region" description="Polar residues" evidence="11">
    <location>
        <begin position="1140"/>
        <end position="1153"/>
    </location>
</feature>
<comment type="subcellular location">
    <subcellularLocation>
        <location evidence="2">Cytoplasm</location>
    </subcellularLocation>
    <subcellularLocation>
        <location evidence="1">Nucleus</location>
    </subcellularLocation>
</comment>
<dbReference type="PROSITE" id="PS50829">
    <property type="entry name" value="GYF"/>
    <property type="match status" value="1"/>
</dbReference>
<feature type="compositionally biased region" description="Low complexity" evidence="11">
    <location>
        <begin position="952"/>
        <end position="971"/>
    </location>
</feature>
<dbReference type="Pfam" id="PF10155">
    <property type="entry name" value="CNOT11"/>
    <property type="match status" value="1"/>
</dbReference>
<feature type="region of interest" description="Disordered" evidence="11">
    <location>
        <begin position="177"/>
        <end position="455"/>
    </location>
</feature>
<sequence length="1396" mass="157716">MSTKSNNMSPMPMQTKIGDASLKFGPDWLRALSSSENTGSSSASPDDGGPSPRGYSVWGPGPEVGGRSSFNSTSNKDHNYAVAFSSPPSSSFRPISYRQSPRGWGDANKGTGPPSNPNRFKQPQYRYSREELLALYDKNLESPDFLKTFGTLYIKKMQPPLAFSQPSEEEIRIWHIPQPESSRQGPGGADPIGPGYATRGRGGGIDRGRGRGRGSYLTYGPRSHEEEDPRSSFSRPRNFERPQSNHERTVWGDRNGVVGSVGGPPGVAGPEESNRGGGSWRSRESFGGRRVSEEGTNDDGWRKPRWRRGDEAEDEYRSGSNSRRLHRSWSEEENHDNIPEWARDNPSEESGTFDSSGAFHGEDRSSKSSRETDNRKGGENSGDSNSGNSLLKSRGESEHLGSHSDRVQKRVQDRTESVKPVIPASVKEEAENNAGDDHDEYSSSLSNNRTSRDRDPFLTLYNSFHQQQQQQQQQQYHHQGSKNSIINIQKQLLESESHDRSGHLIGLSSSESHHIQRVQTVQHQMPAFSYDSRSQLLHAQSLVEPAASGHGFHGGELGASSNINELDTASLTSEDEFYRSMTEEAMNLVSKLIEEDTLASRRLCGPSGNNAMSQQQQQLLASLSVEETLSSSGGGGGNKQQQQQSSHNDLSRSGPGRGGHHPSQNIPSQNTTTNVTVHQPASSPSGSMEVWFYRDPQGSVQGPFSTHEMGLWCSQGYFSGSLQLRRECDKIFITLLEMGKVYGRNPFAVADSSPPPPPIQDPNASSALDHSSQIQAQLHQQRQQALLQQQNLMREQQQYMMNLNHGGGGAIRKEQQDPSWHQPQSSSIPPVVAPQQTRSTSNSSHALQKMQTKLLKYMARSQGGVDGDQLYASYQAEVFVGNETLQSQNNFSDLMGNSQSTPIMDVASNKSSSAVVNDPIQSLVQQLTSMANTQHKISSTPSKPPDVISPWGQTGNSSVQQQQQTPQVQNQWGAAQPTQTPWEYREQMAKLQEEELRRRKAEEEVERKRLEEEERKHLEDKRRIEHERKRLEEQQRMEEEKQRKIREEQYLLQKQQQEIMRKQQEEAEFQRLKDRQRQQLEQQRQLRDEQTRLAEEQQKLEEQRLENERKGQVAAEREVKLRQEQERELKLERQAQFSWNNATVQRTPSQNMASDDADSSSISSSCSSGSKSLLEIQQEEAIGQEKEQANQKKSSQEEQAQKFNSLIKQAFKEALNISQRKEIIDYVRSACRLTNHKIIRPRNLHDLVEYNPAVAIEILQRLIILNDLKVDEYFNALIEMEMSVHSMEVVNVLTSNLQLPKEFVYKYVSNCIKACEGIQPTEKYAQNRLVRLLCVFLKSLLLTQVIDVQDIYLEVVVFLVQFIRIREASWLFTYIRNVEIEAPELREMINNKLIEH</sequence>
<feature type="compositionally biased region" description="Basic and acidic residues" evidence="11">
    <location>
        <begin position="281"/>
        <end position="310"/>
    </location>
</feature>
<evidence type="ECO:0000256" key="5">
    <source>
        <dbReference type="ARBA" id="ARBA00022490"/>
    </source>
</evidence>
<keyword evidence="8" id="KW-0804">Transcription</keyword>
<dbReference type="GO" id="GO:0005634">
    <property type="term" value="C:nucleus"/>
    <property type="evidence" value="ECO:0007669"/>
    <property type="project" value="UniProtKB-SubCell"/>
</dbReference>
<comment type="similarity">
    <text evidence="3">Belongs to the CNOT11 family.</text>
</comment>
<dbReference type="InterPro" id="IPR003169">
    <property type="entry name" value="GYF"/>
</dbReference>
<evidence type="ECO:0000256" key="10">
    <source>
        <dbReference type="SAM" id="Coils"/>
    </source>
</evidence>
<feature type="compositionally biased region" description="Low complexity" evidence="11">
    <location>
        <begin position="33"/>
        <end position="52"/>
    </location>
</feature>
<evidence type="ECO:0000256" key="11">
    <source>
        <dbReference type="SAM" id="MobiDB-lite"/>
    </source>
</evidence>
<accession>A0A226ESF9</accession>
<feature type="region of interest" description="Disordered" evidence="11">
    <location>
        <begin position="931"/>
        <end position="980"/>
    </location>
</feature>
<dbReference type="GO" id="GO:0030014">
    <property type="term" value="C:CCR4-NOT complex"/>
    <property type="evidence" value="ECO:0007669"/>
    <property type="project" value="InterPro"/>
</dbReference>
<dbReference type="CDD" id="cd22249">
    <property type="entry name" value="UDM1_RNF168_RNF169-like"/>
    <property type="match status" value="1"/>
</dbReference>
<feature type="compositionally biased region" description="Low complexity" evidence="11">
    <location>
        <begin position="1159"/>
        <end position="1169"/>
    </location>
</feature>
<feature type="compositionally biased region" description="Polar residues" evidence="11">
    <location>
        <begin position="662"/>
        <end position="686"/>
    </location>
</feature>
<evidence type="ECO:0000256" key="1">
    <source>
        <dbReference type="ARBA" id="ARBA00004123"/>
    </source>
</evidence>
<comment type="caution">
    <text evidence="13">The sequence shown here is derived from an EMBL/GenBank/DDBJ whole genome shotgun (WGS) entry which is preliminary data.</text>
</comment>
<dbReference type="SUPFAM" id="SSF55277">
    <property type="entry name" value="GYF domain"/>
    <property type="match status" value="1"/>
</dbReference>
<evidence type="ECO:0000259" key="12">
    <source>
        <dbReference type="PROSITE" id="PS50829"/>
    </source>
</evidence>
<keyword evidence="14" id="KW-1185">Reference proteome</keyword>
<feature type="compositionally biased region" description="Polar residues" evidence="11">
    <location>
        <begin position="762"/>
        <end position="772"/>
    </location>
</feature>
<feature type="region of interest" description="Disordered" evidence="11">
    <location>
        <begin position="1140"/>
        <end position="1169"/>
    </location>
</feature>
<gene>
    <name evidence="13" type="ORF">Fcan01_06297</name>
</gene>
<feature type="region of interest" description="Disordered" evidence="11">
    <location>
        <begin position="996"/>
        <end position="1043"/>
    </location>
</feature>
<feature type="compositionally biased region" description="Polar residues" evidence="11">
    <location>
        <begin position="817"/>
        <end position="845"/>
    </location>
</feature>
<dbReference type="GO" id="GO:0005737">
    <property type="term" value="C:cytoplasm"/>
    <property type="evidence" value="ECO:0007669"/>
    <property type="project" value="UniProtKB-SubCell"/>
</dbReference>
<organism evidence="13 14">
    <name type="scientific">Folsomia candida</name>
    <name type="common">Springtail</name>
    <dbReference type="NCBI Taxonomy" id="158441"/>
    <lineage>
        <taxon>Eukaryota</taxon>
        <taxon>Metazoa</taxon>
        <taxon>Ecdysozoa</taxon>
        <taxon>Arthropoda</taxon>
        <taxon>Hexapoda</taxon>
        <taxon>Collembola</taxon>
        <taxon>Entomobryomorpha</taxon>
        <taxon>Isotomoidea</taxon>
        <taxon>Isotomidae</taxon>
        <taxon>Proisotominae</taxon>
        <taxon>Folsomia</taxon>
    </lineage>
</organism>
<dbReference type="EMBL" id="LNIX01000002">
    <property type="protein sequence ID" value="OXA59526.1"/>
    <property type="molecule type" value="Genomic_DNA"/>
</dbReference>
<feature type="domain" description="GYF" evidence="12">
    <location>
        <begin position="688"/>
        <end position="736"/>
    </location>
</feature>
<evidence type="ECO:0000256" key="4">
    <source>
        <dbReference type="ARBA" id="ARBA00014872"/>
    </source>
</evidence>
<dbReference type="PANTHER" id="PTHR15975">
    <property type="entry name" value="CCR4-NOT TRANSCRIPTION COMPLEX SUBUNIT 11"/>
    <property type="match status" value="1"/>
</dbReference>
<dbReference type="InterPro" id="IPR035445">
    <property type="entry name" value="GYF-like_dom_sf"/>
</dbReference>
<evidence type="ECO:0000313" key="13">
    <source>
        <dbReference type="EMBL" id="OXA59526.1"/>
    </source>
</evidence>
<name>A0A226ESF9_FOLCA</name>
<dbReference type="STRING" id="158441.A0A226ESF9"/>
<reference evidence="13 14" key="1">
    <citation type="submission" date="2015-12" db="EMBL/GenBank/DDBJ databases">
        <title>The genome of Folsomia candida.</title>
        <authorList>
            <person name="Faddeeva A."/>
            <person name="Derks M.F."/>
            <person name="Anvar Y."/>
            <person name="Smit S."/>
            <person name="Van Straalen N."/>
            <person name="Roelofs D."/>
        </authorList>
    </citation>
    <scope>NUCLEOTIDE SEQUENCE [LARGE SCALE GENOMIC DNA]</scope>
    <source>
        <strain evidence="13 14">VU population</strain>
        <tissue evidence="13">Whole body</tissue>
    </source>
</reference>
<proteinExistence type="inferred from homology"/>
<evidence type="ECO:0000256" key="9">
    <source>
        <dbReference type="ARBA" id="ARBA00023242"/>
    </source>
</evidence>